<organism evidence="3 4">
    <name type="scientific">Malaciobacter mytili LMG 24559</name>
    <dbReference type="NCBI Taxonomy" id="1032238"/>
    <lineage>
        <taxon>Bacteria</taxon>
        <taxon>Pseudomonadati</taxon>
        <taxon>Campylobacterota</taxon>
        <taxon>Epsilonproteobacteria</taxon>
        <taxon>Campylobacterales</taxon>
        <taxon>Arcobacteraceae</taxon>
        <taxon>Malaciobacter</taxon>
    </lineage>
</organism>
<name>A0AAX2AFU0_9BACT</name>
<dbReference type="KEGG" id="amyt:AMYT_0420"/>
<keyword evidence="4" id="KW-1185">Reference proteome</keyword>
<evidence type="ECO:0000313" key="4">
    <source>
        <dbReference type="Proteomes" id="UP000290092"/>
    </source>
</evidence>
<evidence type="ECO:0000313" key="3">
    <source>
        <dbReference type="EMBL" id="RXK15066.1"/>
    </source>
</evidence>
<dbReference type="Pfam" id="PF11932">
    <property type="entry name" value="DUF3450"/>
    <property type="match status" value="1"/>
</dbReference>
<dbReference type="PIRSF" id="PIRSF028069">
    <property type="entry name" value="UCP028069"/>
    <property type="match status" value="1"/>
</dbReference>
<comment type="caution">
    <text evidence="3">The sequence shown here is derived from an EMBL/GenBank/DDBJ whole genome shotgun (WGS) entry which is preliminary data.</text>
</comment>
<accession>A0AAX2AFU0</accession>
<feature type="coiled-coil region" evidence="1">
    <location>
        <begin position="19"/>
        <end position="98"/>
    </location>
</feature>
<dbReference type="InterPro" id="IPR016866">
    <property type="entry name" value="UCP028069"/>
</dbReference>
<dbReference type="AlphaFoldDB" id="A0AAX2AFU0"/>
<keyword evidence="2" id="KW-0732">Signal</keyword>
<feature type="signal peptide" evidence="2">
    <location>
        <begin position="1"/>
        <end position="19"/>
    </location>
</feature>
<keyword evidence="1" id="KW-0175">Coiled coil</keyword>
<evidence type="ECO:0000256" key="2">
    <source>
        <dbReference type="SAM" id="SignalP"/>
    </source>
</evidence>
<dbReference type="Proteomes" id="UP000290092">
    <property type="component" value="Unassembled WGS sequence"/>
</dbReference>
<reference evidence="3 4" key="1">
    <citation type="submission" date="2017-09" db="EMBL/GenBank/DDBJ databases">
        <title>Genomics of the genus Arcobacter.</title>
        <authorList>
            <person name="Perez-Cataluna A."/>
            <person name="Figueras M.J."/>
            <person name="Salas-Masso N."/>
        </authorList>
    </citation>
    <scope>NUCLEOTIDE SEQUENCE [LARGE SCALE GENOMIC DNA]</scope>
    <source>
        <strain evidence="3 4">CECT 7386</strain>
    </source>
</reference>
<gene>
    <name evidence="3" type="ORF">CP985_10415</name>
</gene>
<dbReference type="RefSeq" id="WP_114840916.1">
    <property type="nucleotide sequence ID" value="NZ_CP031219.1"/>
</dbReference>
<evidence type="ECO:0000256" key="1">
    <source>
        <dbReference type="SAM" id="Coils"/>
    </source>
</evidence>
<proteinExistence type="predicted"/>
<sequence length="248" mass="29438">MFKIPSLIFFLLLHSTLFANEIEKSMDVLEQTNSKLKNYQEKINNIDDKTQELLNEYKYTNTELKTSRIYNKQLKEIIASQKEELKSINQQLVNIENTQKNIFPLMLNMVESLKQLVKLDTPFLLEERTNRIKRVEDSLNKADIKTAEKYRIILEAFKIEYDYANNMESYQDKIDNKTYNFLRIGRTALYYQSLDLKEYGYWNKATNSWINIEDSNAKSNIRKAIKIANKQQNVDFLNLPFLTLKESK</sequence>
<protein>
    <recommendedName>
        <fullName evidence="5">DUF3450 domain-containing protein</fullName>
    </recommendedName>
</protein>
<dbReference type="EMBL" id="NXID01000040">
    <property type="protein sequence ID" value="RXK15066.1"/>
    <property type="molecule type" value="Genomic_DNA"/>
</dbReference>
<evidence type="ECO:0008006" key="5">
    <source>
        <dbReference type="Google" id="ProtNLM"/>
    </source>
</evidence>
<feature type="chain" id="PRO_5043847367" description="DUF3450 domain-containing protein" evidence="2">
    <location>
        <begin position="20"/>
        <end position="248"/>
    </location>
</feature>